<dbReference type="Proteomes" id="UP000004184">
    <property type="component" value="Unassembled WGS sequence"/>
</dbReference>
<evidence type="ECO:0000313" key="4">
    <source>
        <dbReference type="Proteomes" id="UP000004184"/>
    </source>
</evidence>
<feature type="domain" description="Beta-lactamase-related" evidence="2">
    <location>
        <begin position="93"/>
        <end position="404"/>
    </location>
</feature>
<dbReference type="MEROPS" id="S12.003"/>
<dbReference type="Pfam" id="PF00144">
    <property type="entry name" value="Beta-lactamase"/>
    <property type="match status" value="1"/>
</dbReference>
<dbReference type="Gene3D" id="3.40.710.10">
    <property type="entry name" value="DD-peptidase/beta-lactamase superfamily"/>
    <property type="match status" value="1"/>
</dbReference>
<keyword evidence="1" id="KW-0732">Signal</keyword>
<proteinExistence type="predicted"/>
<dbReference type="PANTHER" id="PTHR46825:SF7">
    <property type="entry name" value="D-ALANYL-D-ALANINE CARBOXYPEPTIDASE"/>
    <property type="match status" value="1"/>
</dbReference>
<accession>D9X2A9</accession>
<sequence>MKNSARAGLPAALLVVGIVAGPSVLPATAAPAPATTHAAVSLPATAHAPALLPATAHAPALLPAATVSEPAPDAPRAALEAAIAGLPTDDATAALVRVGGREGVWRGSSGVHDLRSDRPADPDARFRAGSVTKVFTAAVALQLAAEGKLDLDRGARSYLPDLIPASYAGVTVRQLLNHTHGIPAPDFPGTTVEEAYANRFRIHDPEDMVRSATSKEREFAPGESQHYLNIGYTITGLLIERVTGDSYERQVARRVLKPLGLSGTWFPGTNPRIVGTHNHGYQRMRLDDGTTGLRDVSVWGATDAWAAGDIVSTTADLERFTQELFAGRVVGGPLLEEMFTLPEVADFRTGKPAAYSVGLSMKVLGGREVWGKTGGRWGYNAAVAATRDGSRTLVYSVNATDAKGQDMNKVAESLMVAAFGRP</sequence>
<evidence type="ECO:0000256" key="1">
    <source>
        <dbReference type="SAM" id="SignalP"/>
    </source>
</evidence>
<dbReference type="STRING" id="591159.SSQG_04096"/>
<name>D9X2A9_STRVT</name>
<dbReference type="SUPFAM" id="SSF56601">
    <property type="entry name" value="beta-lactamase/transpeptidase-like"/>
    <property type="match status" value="1"/>
</dbReference>
<dbReference type="PANTHER" id="PTHR46825">
    <property type="entry name" value="D-ALANYL-D-ALANINE-CARBOXYPEPTIDASE/ENDOPEPTIDASE AMPH"/>
    <property type="match status" value="1"/>
</dbReference>
<keyword evidence="4" id="KW-1185">Reference proteome</keyword>
<reference evidence="4" key="1">
    <citation type="submission" date="2009-02" db="EMBL/GenBank/DDBJ databases">
        <title>Annotation of Streptomyces viridochromogenes strain DSM 40736.</title>
        <authorList>
            <consortium name="The Broad Institute Genome Sequencing Platform"/>
            <consortium name="Broad Institute Microbial Sequencing Center"/>
            <person name="Fischbach M."/>
            <person name="Godfrey P."/>
            <person name="Ward D."/>
            <person name="Young S."/>
            <person name="Zeng Q."/>
            <person name="Koehrsen M."/>
            <person name="Alvarado L."/>
            <person name="Berlin A.M."/>
            <person name="Bochicchio J."/>
            <person name="Borenstein D."/>
            <person name="Chapman S.B."/>
            <person name="Chen Z."/>
            <person name="Engels R."/>
            <person name="Freedman E."/>
            <person name="Gellesch M."/>
            <person name="Goldberg J."/>
            <person name="Griggs A."/>
            <person name="Gujja S."/>
            <person name="Heilman E.R."/>
            <person name="Heiman D.I."/>
            <person name="Hepburn T.A."/>
            <person name="Howarth C."/>
            <person name="Jen D."/>
            <person name="Larson L."/>
            <person name="Lewis B."/>
            <person name="Mehta T."/>
            <person name="Park D."/>
            <person name="Pearson M."/>
            <person name="Richards J."/>
            <person name="Roberts A."/>
            <person name="Saif S."/>
            <person name="Shea T.D."/>
            <person name="Shenoy N."/>
            <person name="Sisk P."/>
            <person name="Stolte C."/>
            <person name="Sykes S.N."/>
            <person name="Thomson T."/>
            <person name="Walk T."/>
            <person name="White J."/>
            <person name="Yandava C."/>
            <person name="Straight P."/>
            <person name="Clardy J."/>
            <person name="Hung D."/>
            <person name="Kolter R."/>
            <person name="Mekalanos J."/>
            <person name="Walker S."/>
            <person name="Walsh C.T."/>
            <person name="Wieland-Brown L.C."/>
            <person name="Haas B."/>
            <person name="Nusbaum C."/>
            <person name="Birren B."/>
        </authorList>
    </citation>
    <scope>NUCLEOTIDE SEQUENCE [LARGE SCALE GENOMIC DNA]</scope>
    <source>
        <strain evidence="4">DSM 40736 / JCM 4977 / BCRC 1201 / Tue 494</strain>
    </source>
</reference>
<dbReference type="OrthoDB" id="5177574at2"/>
<protein>
    <submittedName>
        <fullName evidence="3">Beta-lactamase</fullName>
    </submittedName>
</protein>
<dbReference type="HOGENOM" id="CLU_020027_2_3_11"/>
<dbReference type="InterPro" id="IPR001466">
    <property type="entry name" value="Beta-lactam-related"/>
</dbReference>
<gene>
    <name evidence="3" type="ORF">SSQG_04096</name>
</gene>
<feature type="signal peptide" evidence="1">
    <location>
        <begin position="1"/>
        <end position="29"/>
    </location>
</feature>
<evidence type="ECO:0000313" key="3">
    <source>
        <dbReference type="EMBL" id="EFL33578.1"/>
    </source>
</evidence>
<dbReference type="eggNOG" id="COG1680">
    <property type="taxonomic scope" value="Bacteria"/>
</dbReference>
<organism evidence="3 4">
    <name type="scientific">Streptomyces viridochromogenes (strain DSM 40736 / JCM 4977 / BCRC 1201 / Tue 494)</name>
    <dbReference type="NCBI Taxonomy" id="591159"/>
    <lineage>
        <taxon>Bacteria</taxon>
        <taxon>Bacillati</taxon>
        <taxon>Actinomycetota</taxon>
        <taxon>Actinomycetes</taxon>
        <taxon>Kitasatosporales</taxon>
        <taxon>Streptomycetaceae</taxon>
        <taxon>Streptomyces</taxon>
    </lineage>
</organism>
<feature type="chain" id="PRO_5003131752" evidence="1">
    <location>
        <begin position="30"/>
        <end position="422"/>
    </location>
</feature>
<dbReference type="InterPro" id="IPR012338">
    <property type="entry name" value="Beta-lactam/transpept-like"/>
</dbReference>
<dbReference type="RefSeq" id="WP_003991686.1">
    <property type="nucleotide sequence ID" value="NZ_GG657757.1"/>
</dbReference>
<dbReference type="InterPro" id="IPR050491">
    <property type="entry name" value="AmpC-like"/>
</dbReference>
<dbReference type="EMBL" id="GG657757">
    <property type="protein sequence ID" value="EFL33578.1"/>
    <property type="molecule type" value="Genomic_DNA"/>
</dbReference>
<dbReference type="AlphaFoldDB" id="D9X2A9"/>
<evidence type="ECO:0000259" key="2">
    <source>
        <dbReference type="Pfam" id="PF00144"/>
    </source>
</evidence>